<dbReference type="InterPro" id="IPR011604">
    <property type="entry name" value="PDDEXK-like_dom_sf"/>
</dbReference>
<evidence type="ECO:0000256" key="7">
    <source>
        <dbReference type="ARBA" id="ARBA00023014"/>
    </source>
</evidence>
<keyword evidence="1" id="KW-0479">Metal-binding</keyword>
<dbReference type="Gene3D" id="3.90.320.10">
    <property type="match status" value="1"/>
</dbReference>
<dbReference type="InterPro" id="IPR045028">
    <property type="entry name" value="DinG/Rad3-like"/>
</dbReference>
<evidence type="ECO:0000256" key="8">
    <source>
        <dbReference type="ARBA" id="ARBA00023125"/>
    </source>
</evidence>
<keyword evidence="7" id="KW-0411">Iron-sulfur</keyword>
<dbReference type="InterPro" id="IPR027417">
    <property type="entry name" value="P-loop_NTPase"/>
</dbReference>
<dbReference type="AlphaFoldDB" id="A0A9D9DFX6"/>
<dbReference type="PANTHER" id="PTHR11472:SF34">
    <property type="entry name" value="REGULATOR OF TELOMERE ELONGATION HELICASE 1"/>
    <property type="match status" value="1"/>
</dbReference>
<comment type="caution">
    <text evidence="12">The sequence shown here is derived from an EMBL/GenBank/DDBJ whole genome shotgun (WGS) entry which is preliminary data.</text>
</comment>
<dbReference type="GO" id="GO:0051539">
    <property type="term" value="F:4 iron, 4 sulfur cluster binding"/>
    <property type="evidence" value="ECO:0007669"/>
    <property type="project" value="UniProtKB-KW"/>
</dbReference>
<dbReference type="Pfam" id="PF06733">
    <property type="entry name" value="DEAD_2"/>
    <property type="match status" value="1"/>
</dbReference>
<dbReference type="Pfam" id="PF13307">
    <property type="entry name" value="Helicase_C_2"/>
    <property type="match status" value="1"/>
</dbReference>
<dbReference type="SUPFAM" id="SSF52540">
    <property type="entry name" value="P-loop containing nucleoside triphosphate hydrolases"/>
    <property type="match status" value="2"/>
</dbReference>
<dbReference type="InterPro" id="IPR010614">
    <property type="entry name" value="RAD3-like_helicase_DEAD"/>
</dbReference>
<keyword evidence="9" id="KW-0413">Isomerase</keyword>
<dbReference type="Gene3D" id="3.40.50.300">
    <property type="entry name" value="P-loop containing nucleotide triphosphate hydrolases"/>
    <property type="match status" value="2"/>
</dbReference>
<keyword evidence="5" id="KW-0067">ATP-binding</keyword>
<dbReference type="GO" id="GO:0006281">
    <property type="term" value="P:DNA repair"/>
    <property type="evidence" value="ECO:0007669"/>
    <property type="project" value="UniProtKB-KW"/>
</dbReference>
<dbReference type="Gene3D" id="1.10.30.20">
    <property type="entry name" value="Bacterial XPD DNA helicase, FeS cluster domain"/>
    <property type="match status" value="1"/>
</dbReference>
<dbReference type="InterPro" id="IPR042493">
    <property type="entry name" value="XPD_DNA_FeS"/>
</dbReference>
<dbReference type="InterPro" id="IPR014013">
    <property type="entry name" value="Helic_SF1/SF2_ATP-bd_DinG/Rad3"/>
</dbReference>
<keyword evidence="6" id="KW-0408">Iron</keyword>
<organism evidence="12 13">
    <name type="scientific">Candidatus Alloenteromonas pullistercoris</name>
    <dbReference type="NCBI Taxonomy" id="2840785"/>
    <lineage>
        <taxon>Bacteria</taxon>
        <taxon>Bacillati</taxon>
        <taxon>Bacillota</taxon>
        <taxon>Bacillota incertae sedis</taxon>
        <taxon>Candidatus Alloenteromonas</taxon>
    </lineage>
</organism>
<comment type="similarity">
    <text evidence="10">Belongs to the helicase family. DinG subfamily.</text>
</comment>
<name>A0A9D9DFX6_9FIRM</name>
<dbReference type="GO" id="GO:0016818">
    <property type="term" value="F:hydrolase activity, acting on acid anhydrides, in phosphorus-containing anhydrides"/>
    <property type="evidence" value="ECO:0007669"/>
    <property type="project" value="InterPro"/>
</dbReference>
<evidence type="ECO:0000256" key="9">
    <source>
        <dbReference type="ARBA" id="ARBA00023235"/>
    </source>
</evidence>
<dbReference type="PROSITE" id="PS51193">
    <property type="entry name" value="HELICASE_ATP_BIND_2"/>
    <property type="match status" value="1"/>
</dbReference>
<feature type="domain" description="Helicase ATP-binding" evidence="11">
    <location>
        <begin position="187"/>
        <end position="438"/>
    </location>
</feature>
<keyword evidence="8" id="KW-0238">DNA-binding</keyword>
<dbReference type="PANTHER" id="PTHR11472">
    <property type="entry name" value="DNA REPAIR DEAD HELICASE RAD3/XP-D SUBFAMILY MEMBER"/>
    <property type="match status" value="1"/>
</dbReference>
<dbReference type="EMBL" id="JADINA010000036">
    <property type="protein sequence ID" value="MBO8426783.1"/>
    <property type="molecule type" value="Genomic_DNA"/>
</dbReference>
<dbReference type="GO" id="GO:0005524">
    <property type="term" value="F:ATP binding"/>
    <property type="evidence" value="ECO:0007669"/>
    <property type="project" value="UniProtKB-KW"/>
</dbReference>
<keyword evidence="3" id="KW-0378">Hydrolase</keyword>
<dbReference type="GO" id="GO:0043139">
    <property type="term" value="F:5'-3' DNA helicase activity"/>
    <property type="evidence" value="ECO:0007669"/>
    <property type="project" value="UniProtKB-EC"/>
</dbReference>
<keyword evidence="2" id="KW-0547">Nucleotide-binding</keyword>
<dbReference type="Proteomes" id="UP000823634">
    <property type="component" value="Unassembled WGS sequence"/>
</dbReference>
<keyword evidence="4" id="KW-0347">Helicase</keyword>
<reference evidence="12" key="1">
    <citation type="submission" date="2020-10" db="EMBL/GenBank/DDBJ databases">
        <authorList>
            <person name="Gilroy R."/>
        </authorList>
    </citation>
    <scope>NUCLEOTIDE SEQUENCE</scope>
    <source>
        <strain evidence="12">17113</strain>
    </source>
</reference>
<evidence type="ECO:0000259" key="11">
    <source>
        <dbReference type="PROSITE" id="PS51193"/>
    </source>
</evidence>
<evidence type="ECO:0000256" key="4">
    <source>
        <dbReference type="ARBA" id="ARBA00022806"/>
    </source>
</evidence>
<dbReference type="SMART" id="SM00491">
    <property type="entry name" value="HELICc2"/>
    <property type="match status" value="1"/>
</dbReference>
<proteinExistence type="inferred from homology"/>
<reference evidence="12" key="2">
    <citation type="journal article" date="2021" name="PeerJ">
        <title>Extensive microbial diversity within the chicken gut microbiome revealed by metagenomics and culture.</title>
        <authorList>
            <person name="Gilroy R."/>
            <person name="Ravi A."/>
            <person name="Getino M."/>
            <person name="Pursley I."/>
            <person name="Horton D.L."/>
            <person name="Alikhan N.F."/>
            <person name="Baker D."/>
            <person name="Gharbi K."/>
            <person name="Hall N."/>
            <person name="Watson M."/>
            <person name="Adriaenssens E.M."/>
            <person name="Foster-Nyarko E."/>
            <person name="Jarju S."/>
            <person name="Secka A."/>
            <person name="Antonio M."/>
            <person name="Oren A."/>
            <person name="Chaudhuri R.R."/>
            <person name="La Ragione R."/>
            <person name="Hildebrand F."/>
            <person name="Pallen M.J."/>
        </authorList>
    </citation>
    <scope>NUCLEOTIDE SEQUENCE</scope>
    <source>
        <strain evidence="12">17113</strain>
    </source>
</reference>
<evidence type="ECO:0000313" key="13">
    <source>
        <dbReference type="Proteomes" id="UP000823634"/>
    </source>
</evidence>
<evidence type="ECO:0000313" key="12">
    <source>
        <dbReference type="EMBL" id="MBO8426783.1"/>
    </source>
</evidence>
<evidence type="ECO:0000256" key="2">
    <source>
        <dbReference type="ARBA" id="ARBA00022741"/>
    </source>
</evidence>
<dbReference type="GO" id="GO:0003677">
    <property type="term" value="F:DNA binding"/>
    <property type="evidence" value="ECO:0007669"/>
    <property type="project" value="UniProtKB-KW"/>
</dbReference>
<evidence type="ECO:0000256" key="5">
    <source>
        <dbReference type="ARBA" id="ARBA00022840"/>
    </source>
</evidence>
<dbReference type="Gene3D" id="1.10.275.40">
    <property type="match status" value="1"/>
</dbReference>
<evidence type="ECO:0000256" key="3">
    <source>
        <dbReference type="ARBA" id="ARBA00022801"/>
    </source>
</evidence>
<protein>
    <recommendedName>
        <fullName evidence="11">Helicase ATP-binding domain-containing protein</fullName>
    </recommendedName>
</protein>
<accession>A0A9D9DFX6</accession>
<evidence type="ECO:0000256" key="1">
    <source>
        <dbReference type="ARBA" id="ARBA00022723"/>
    </source>
</evidence>
<sequence>MEGGTSLFVRVAVHGLVDPLFRSGDLDDRVYNQETMAEGTRLHGQYQKAQSPDYLSEYPLEAKIEVREGTISLFGRADGIRIEDGTPIIEEVKSTVADLDEFFAESEQWHLAQAKCYAYMYLLSNPKCRYARIRLVYISQLDSSRTMDKAYAFPFEELERDVKEMASRFLLREREERDRKALRDASAKTLPFPFREFRKGQRELAKRAYGVCVNGGRLFAEAPTGIGKTMSLLFPSCKAFAEGKVDKIFYLTAKNSGAEIAESSAVRLLDSGLSFRVSSIYSKDKVCLSSGHSCNPDDCPFAKGYYTKLASCLEEAKRRTAFASRAFLSAFCREFAICPFEFQLDLSLNSDLIIADYNYLFDPFVKLERYFGEQADPTSYVALVDESHNLIERGRMMYGARIGYFDALKASKSLGKGKIWGKIKRRIGKIADLVRDSCQQEPGILSGIPEGLKEQIDSLKRVLLEIRKKQGGGMPKQARDFIRECTRTAKLLEGFYGDGSRFRLLSGGEKNPYIELYCLDPSQFISSSLLRLRGEVFFSATLSPIPFYEKSCLGEDSSPSLSLPSPFPKENMRLFFATKVSTRYKDRAASLPELSAYLSEFVAARKGNYFIFFPSYEYLRLAYPLLSFIGCHVYMQSREMGEEEKLDLLSKFESDPKESHVALLVLGGSFSEGIDLPDDRLIGVAVVGVGMPQIGQSNDLIREYWDKQGESGFRFAYENPGLNKVMQAVGRLIRGEGDVGAALLIDDRYGQARYRDAFKRRYPNSDYVFSPSQLRKELSEFYRKHPSLKGDGAI</sequence>
<dbReference type="GO" id="GO:0046872">
    <property type="term" value="F:metal ion binding"/>
    <property type="evidence" value="ECO:0007669"/>
    <property type="project" value="UniProtKB-KW"/>
</dbReference>
<evidence type="ECO:0000256" key="6">
    <source>
        <dbReference type="ARBA" id="ARBA00023004"/>
    </source>
</evidence>
<gene>
    <name evidence="12" type="ORF">IAC61_05690</name>
</gene>
<dbReference type="InterPro" id="IPR006555">
    <property type="entry name" value="ATP-dep_Helicase_C"/>
</dbReference>
<evidence type="ECO:0000256" key="10">
    <source>
        <dbReference type="ARBA" id="ARBA00038058"/>
    </source>
</evidence>